<evidence type="ECO:0008006" key="4">
    <source>
        <dbReference type="Google" id="ProtNLM"/>
    </source>
</evidence>
<dbReference type="OrthoDB" id="3177121at2"/>
<dbReference type="STRING" id="1003195.SCATT_05530"/>
<name>F8JS15_STREN</name>
<accession>F8JS15</accession>
<dbReference type="Proteomes" id="UP000007842">
    <property type="component" value="Chromosome"/>
</dbReference>
<protein>
    <recommendedName>
        <fullName evidence="4">DUF1003 domain-containing protein</fullName>
    </recommendedName>
</protein>
<reference evidence="3" key="1">
    <citation type="submission" date="2011-12" db="EMBL/GenBank/DDBJ databases">
        <title>Complete genome sequence of Streptomyces cattleya strain DSM 46488.</title>
        <authorList>
            <person name="Ou H.-Y."/>
            <person name="Li P."/>
            <person name="Zhao C."/>
            <person name="O'Hagan D."/>
            <person name="Deng Z."/>
        </authorList>
    </citation>
    <scope>NUCLEOTIDE SEQUENCE [LARGE SCALE GENOMIC DNA]</scope>
    <source>
        <strain evidence="3">ATCC 35852 / DSM 46488 / JCM 4925 / NBRC 14057 / NRRL 8057</strain>
    </source>
</reference>
<evidence type="ECO:0000256" key="1">
    <source>
        <dbReference type="SAM" id="Phobius"/>
    </source>
</evidence>
<gene>
    <name evidence="2" type="ordered locus">SCATT_05530</name>
</gene>
<dbReference type="RefSeq" id="WP_014141322.1">
    <property type="nucleotide sequence ID" value="NC_016111.1"/>
</dbReference>
<feature type="transmembrane region" description="Helical" evidence="1">
    <location>
        <begin position="40"/>
        <end position="64"/>
    </location>
</feature>
<keyword evidence="1" id="KW-1133">Transmembrane helix</keyword>
<accession>G8WRA7</accession>
<organism evidence="2 3">
    <name type="scientific">Streptantibioticus cattleyicolor (strain ATCC 35852 / DSM 46488 / JCM 4925 / NBRC 14057 / NRRL 8057)</name>
    <name type="common">Streptomyces cattleya</name>
    <dbReference type="NCBI Taxonomy" id="1003195"/>
    <lineage>
        <taxon>Bacteria</taxon>
        <taxon>Bacillati</taxon>
        <taxon>Actinomycetota</taxon>
        <taxon>Actinomycetes</taxon>
        <taxon>Kitasatosporales</taxon>
        <taxon>Streptomycetaceae</taxon>
        <taxon>Streptantibioticus</taxon>
    </lineage>
</organism>
<keyword evidence="1" id="KW-0812">Transmembrane</keyword>
<dbReference type="eggNOG" id="COG4420">
    <property type="taxonomic scope" value="Bacteria"/>
</dbReference>
<dbReference type="KEGG" id="scy:SCATT_05530"/>
<dbReference type="HOGENOM" id="CLU_145355_0_0_11"/>
<proteinExistence type="predicted"/>
<feature type="transmembrane region" description="Helical" evidence="1">
    <location>
        <begin position="12"/>
        <end position="34"/>
    </location>
</feature>
<dbReference type="PATRIC" id="fig|1003195.11.peg.2167"/>
<sequence length="113" mass="12217">MDRIRAFNERLADWITAALSSMWAAYLFTGLALVSLPQALAGGIAPTVTWTAQTFIQLVALAVLGAGQDKQTRRWAATLRETHDAVLQQLEGVTELVAALHAKHDAVHSPEPS</sequence>
<dbReference type="KEGG" id="sct:SCAT_0546"/>
<evidence type="ECO:0000313" key="2">
    <source>
        <dbReference type="EMBL" id="AEW92924.1"/>
    </source>
</evidence>
<dbReference type="EMBL" id="CP003219">
    <property type="protein sequence ID" value="AEW92924.1"/>
    <property type="molecule type" value="Genomic_DNA"/>
</dbReference>
<dbReference type="AlphaFoldDB" id="F8JS15"/>
<keyword evidence="1" id="KW-0472">Membrane</keyword>
<keyword evidence="3" id="KW-1185">Reference proteome</keyword>
<evidence type="ECO:0000313" key="3">
    <source>
        <dbReference type="Proteomes" id="UP000007842"/>
    </source>
</evidence>